<feature type="signal peptide" evidence="3">
    <location>
        <begin position="1"/>
        <end position="15"/>
    </location>
</feature>
<dbReference type="OrthoDB" id="5782621at2759"/>
<feature type="domain" description="Saposin B-type" evidence="4">
    <location>
        <begin position="119"/>
        <end position="201"/>
    </location>
</feature>
<dbReference type="SUPFAM" id="SSF47862">
    <property type="entry name" value="Saposin"/>
    <property type="match status" value="3"/>
</dbReference>
<keyword evidence="2" id="KW-0325">Glycoprotein</keyword>
<dbReference type="PANTHER" id="PTHR11480">
    <property type="entry name" value="SAPOSIN-RELATED"/>
    <property type="match status" value="1"/>
</dbReference>
<dbReference type="Proteomes" id="UP001152747">
    <property type="component" value="Unassembled WGS sequence"/>
</dbReference>
<evidence type="ECO:0000256" key="1">
    <source>
        <dbReference type="ARBA" id="ARBA00023157"/>
    </source>
</evidence>
<organism evidence="5 6">
    <name type="scientific">Caenorhabditis angaria</name>
    <dbReference type="NCBI Taxonomy" id="860376"/>
    <lineage>
        <taxon>Eukaryota</taxon>
        <taxon>Metazoa</taxon>
        <taxon>Ecdysozoa</taxon>
        <taxon>Nematoda</taxon>
        <taxon>Chromadorea</taxon>
        <taxon>Rhabditida</taxon>
        <taxon>Rhabditina</taxon>
        <taxon>Rhabditomorpha</taxon>
        <taxon>Rhabditoidea</taxon>
        <taxon>Rhabditidae</taxon>
        <taxon>Peloderinae</taxon>
        <taxon>Caenorhabditis</taxon>
    </lineage>
</organism>
<dbReference type="InterPro" id="IPR008139">
    <property type="entry name" value="SaposinB_dom"/>
</dbReference>
<feature type="domain" description="Saposin B-type" evidence="4">
    <location>
        <begin position="228"/>
        <end position="308"/>
    </location>
</feature>
<dbReference type="InterPro" id="IPR011001">
    <property type="entry name" value="Saposin-like"/>
</dbReference>
<evidence type="ECO:0000313" key="6">
    <source>
        <dbReference type="Proteomes" id="UP001152747"/>
    </source>
</evidence>
<dbReference type="Gene3D" id="1.10.225.10">
    <property type="entry name" value="Saposin-like"/>
    <property type="match status" value="2"/>
</dbReference>
<dbReference type="SMART" id="SM00741">
    <property type="entry name" value="SapB"/>
    <property type="match status" value="4"/>
</dbReference>
<dbReference type="AlphaFoldDB" id="A0A9P1N5R5"/>
<gene>
    <name evidence="5" type="ORF">CAMP_LOCUS11658</name>
</gene>
<reference evidence="5" key="1">
    <citation type="submission" date="2022-11" db="EMBL/GenBank/DDBJ databases">
        <authorList>
            <person name="Kikuchi T."/>
        </authorList>
    </citation>
    <scope>NUCLEOTIDE SEQUENCE</scope>
    <source>
        <strain evidence="5">PS1010</strain>
    </source>
</reference>
<sequence length="392" mass="43942">MKLFILLGLIALVSADIPIVCQSCQKLVQNFVDASKDRMKMSELKVSLAVMCMGTSHESDCQKTLDKLDIIVMKLAPYLKNTAAVCSKLQMCSDSPIARLVTMFLKKSKAEVTNDVIAKHEICEECKYATSQVQQFFAEENTMIATKSFIDQFICKSSGKYNDACQFVSSFMIPQFIQEIQTVLGDQDQVCSDLSFCQTKRSTSLLEKPTMELSQIWGKLGRSQNSEELMSCFECTLTVDAMIEEFINKRQGTADDIQAAVCAKVNGNWTAGCNDFVHMYMSTVLYLTYNQFDGRAVCEDMHTCEKKESYATKFSTPTISTCERCKTFEHFLAENSALLQPHAAQFLEQTVCAKLPRSFGQLCARSAHRLTLSSFKQLEMVAKTRVICTTAC</sequence>
<evidence type="ECO:0000256" key="2">
    <source>
        <dbReference type="ARBA" id="ARBA00023180"/>
    </source>
</evidence>
<keyword evidence="1" id="KW-1015">Disulfide bond</keyword>
<dbReference type="EMBL" id="CANHGI010000004">
    <property type="protein sequence ID" value="CAI5449021.1"/>
    <property type="molecule type" value="Genomic_DNA"/>
</dbReference>
<accession>A0A9P1N5R5</accession>
<keyword evidence="3" id="KW-0732">Signal</keyword>
<evidence type="ECO:0000256" key="3">
    <source>
        <dbReference type="SAM" id="SignalP"/>
    </source>
</evidence>
<keyword evidence="6" id="KW-1185">Reference proteome</keyword>
<dbReference type="InterPro" id="IPR051428">
    <property type="entry name" value="Sphingo_Act-Surfact_Prot"/>
</dbReference>
<dbReference type="PANTHER" id="PTHR11480:SF7">
    <property type="entry name" value="SAPOSIN B-TYPE DOMAIN-CONTAINING PROTEIN"/>
    <property type="match status" value="1"/>
</dbReference>
<name>A0A9P1N5R5_9PELO</name>
<dbReference type="InterPro" id="IPR008138">
    <property type="entry name" value="SapB_2"/>
</dbReference>
<evidence type="ECO:0000259" key="4">
    <source>
        <dbReference type="PROSITE" id="PS50015"/>
    </source>
</evidence>
<comment type="caution">
    <text evidence="5">The sequence shown here is derived from an EMBL/GenBank/DDBJ whole genome shotgun (WGS) entry which is preliminary data.</text>
</comment>
<feature type="domain" description="Saposin B-type" evidence="4">
    <location>
        <begin position="17"/>
        <end position="96"/>
    </location>
</feature>
<dbReference type="Pfam" id="PF03489">
    <property type="entry name" value="SapB_2"/>
    <property type="match status" value="1"/>
</dbReference>
<protein>
    <recommendedName>
        <fullName evidence="4">Saposin B-type domain-containing protein</fullName>
    </recommendedName>
</protein>
<proteinExistence type="predicted"/>
<evidence type="ECO:0000313" key="5">
    <source>
        <dbReference type="EMBL" id="CAI5449021.1"/>
    </source>
</evidence>
<feature type="chain" id="PRO_5040253953" description="Saposin B-type domain-containing protein" evidence="3">
    <location>
        <begin position="16"/>
        <end position="392"/>
    </location>
</feature>
<dbReference type="PROSITE" id="PS50015">
    <property type="entry name" value="SAP_B"/>
    <property type="match status" value="3"/>
</dbReference>